<comment type="subcellular location">
    <subcellularLocation>
        <location evidence="1">Golgi apparatus membrane</location>
        <topology evidence="1">Peripheral membrane protein</topology>
        <orientation evidence="1">Cytoplasmic side</orientation>
    </subcellularLocation>
</comment>
<dbReference type="InterPro" id="IPR038261">
    <property type="entry name" value="GPP34-like_sf"/>
</dbReference>
<evidence type="ECO:0008006" key="7">
    <source>
        <dbReference type="Google" id="ProtNLM"/>
    </source>
</evidence>
<dbReference type="AlphaFoldDB" id="A0A4P6PW77"/>
<sequence>MTRQILTDELLLLAHRPDTGRPLVDANRLQCGLVGALVADLVLAGRARLADDRVYAAGYSHTGDPDLDGTAWRIASEQRPRKVKWWVQKMNKNALRQRLLGRAVSDGVLAYSQGRIMGIFPSNDYRPAVPGSRETSANGLRSVLLGYDVPDPRSAALLALVGAVGLDGKLFGDVPGGERRKRIKAVVARDDIGQAVRAVIQSIEGAVAAAAAAGAAGAAGGGS</sequence>
<protein>
    <recommendedName>
        <fullName evidence="7">GPP34 family phosphoprotein</fullName>
    </recommendedName>
</protein>
<evidence type="ECO:0000313" key="5">
    <source>
        <dbReference type="EMBL" id="QBI52345.1"/>
    </source>
</evidence>
<name>A0A4P6PW77_9ACTN</name>
<accession>A0A4P6PW77</accession>
<dbReference type="KEGG" id="strr:EKD16_02645"/>
<dbReference type="GO" id="GO:0005737">
    <property type="term" value="C:cytoplasm"/>
    <property type="evidence" value="ECO:0007669"/>
    <property type="project" value="UniProtKB-ARBA"/>
</dbReference>
<keyword evidence="3" id="KW-0446">Lipid-binding</keyword>
<keyword evidence="6" id="KW-1185">Reference proteome</keyword>
<dbReference type="InterPro" id="IPR008628">
    <property type="entry name" value="GPP34-like"/>
</dbReference>
<keyword evidence="2" id="KW-0333">Golgi apparatus</keyword>
<evidence type="ECO:0000256" key="1">
    <source>
        <dbReference type="ARBA" id="ARBA00004255"/>
    </source>
</evidence>
<evidence type="ECO:0000313" key="6">
    <source>
        <dbReference type="Proteomes" id="UP000292235"/>
    </source>
</evidence>
<evidence type="ECO:0000256" key="3">
    <source>
        <dbReference type="ARBA" id="ARBA00023121"/>
    </source>
</evidence>
<dbReference type="Gene3D" id="1.10.3630.10">
    <property type="entry name" value="yeast vps74-n-term truncation variant domain like"/>
    <property type="match status" value="1"/>
</dbReference>
<dbReference type="GO" id="GO:0070273">
    <property type="term" value="F:phosphatidylinositol-4-phosphate binding"/>
    <property type="evidence" value="ECO:0007669"/>
    <property type="project" value="InterPro"/>
</dbReference>
<reference evidence="5 6" key="1">
    <citation type="submission" date="2019-02" db="EMBL/GenBank/DDBJ databases">
        <authorList>
            <person name="Khodamoradi S."/>
            <person name="Hahnke R.L."/>
            <person name="Kaempfer P."/>
            <person name="Schumann P."/>
            <person name="Rohde M."/>
            <person name="Steinert M."/>
            <person name="Luzhetskyy A."/>
            <person name="Wink J."/>
            <person name="Ruckert C."/>
        </authorList>
    </citation>
    <scope>NUCLEOTIDE SEQUENCE [LARGE SCALE GENOMIC DNA]</scope>
    <source>
        <strain evidence="5 6">M2</strain>
    </source>
</reference>
<dbReference type="Pfam" id="PF05719">
    <property type="entry name" value="GPP34"/>
    <property type="match status" value="1"/>
</dbReference>
<keyword evidence="4" id="KW-0472">Membrane</keyword>
<gene>
    <name evidence="5" type="ORF">EKD16_02645</name>
</gene>
<dbReference type="RefSeq" id="WP_165498478.1">
    <property type="nucleotide sequence ID" value="NZ_CP036455.1"/>
</dbReference>
<evidence type="ECO:0000256" key="4">
    <source>
        <dbReference type="ARBA" id="ARBA00023136"/>
    </source>
</evidence>
<evidence type="ECO:0000256" key="2">
    <source>
        <dbReference type="ARBA" id="ARBA00023034"/>
    </source>
</evidence>
<dbReference type="GO" id="GO:0012505">
    <property type="term" value="C:endomembrane system"/>
    <property type="evidence" value="ECO:0007669"/>
    <property type="project" value="UniProtKB-ARBA"/>
</dbReference>
<organism evidence="5 6">
    <name type="scientific">Streptomonospora litoralis</name>
    <dbReference type="NCBI Taxonomy" id="2498135"/>
    <lineage>
        <taxon>Bacteria</taxon>
        <taxon>Bacillati</taxon>
        <taxon>Actinomycetota</taxon>
        <taxon>Actinomycetes</taxon>
        <taxon>Streptosporangiales</taxon>
        <taxon>Nocardiopsidaceae</taxon>
        <taxon>Streptomonospora</taxon>
    </lineage>
</organism>
<dbReference type="EMBL" id="CP036455">
    <property type="protein sequence ID" value="QBI52345.1"/>
    <property type="molecule type" value="Genomic_DNA"/>
</dbReference>
<dbReference type="Proteomes" id="UP000292235">
    <property type="component" value="Chromosome"/>
</dbReference>
<proteinExistence type="predicted"/>